<dbReference type="Proteomes" id="UP000502823">
    <property type="component" value="Unassembled WGS sequence"/>
</dbReference>
<dbReference type="Pfam" id="PF25767">
    <property type="entry name" value="ARM_TBCD_2nd"/>
    <property type="match status" value="1"/>
</dbReference>
<feature type="compositionally biased region" description="Basic and acidic residues" evidence="4">
    <location>
        <begin position="86"/>
        <end position="103"/>
    </location>
</feature>
<dbReference type="GO" id="GO:0070830">
    <property type="term" value="P:bicellular tight junction assembly"/>
    <property type="evidence" value="ECO:0007669"/>
    <property type="project" value="TreeGrafter"/>
</dbReference>
<evidence type="ECO:0000256" key="4">
    <source>
        <dbReference type="SAM" id="MobiDB-lite"/>
    </source>
</evidence>
<evidence type="ECO:0000313" key="7">
    <source>
        <dbReference type="EMBL" id="GFG33353.1"/>
    </source>
</evidence>
<dbReference type="PANTHER" id="PTHR12658:SF0">
    <property type="entry name" value="TUBULIN-SPECIFIC CHAPERONE D"/>
    <property type="match status" value="1"/>
</dbReference>
<dbReference type="GO" id="GO:0034333">
    <property type="term" value="P:adherens junction assembly"/>
    <property type="evidence" value="ECO:0007669"/>
    <property type="project" value="TreeGrafter"/>
</dbReference>
<reference evidence="8" key="1">
    <citation type="submission" date="2020-01" db="EMBL/GenBank/DDBJ databases">
        <title>Draft genome sequence of the Termite Coptotermes fromosanus.</title>
        <authorList>
            <person name="Itakura S."/>
            <person name="Yosikawa Y."/>
            <person name="Umezawa K."/>
        </authorList>
    </citation>
    <scope>NUCLEOTIDE SEQUENCE [LARGE SCALE GENOMIC DNA]</scope>
</reference>
<evidence type="ECO:0000259" key="6">
    <source>
        <dbReference type="Pfam" id="PF25767"/>
    </source>
</evidence>
<dbReference type="GO" id="GO:0048487">
    <property type="term" value="F:beta-tubulin binding"/>
    <property type="evidence" value="ECO:0007669"/>
    <property type="project" value="InterPro"/>
</dbReference>
<dbReference type="Gene3D" id="1.25.10.10">
    <property type="entry name" value="Leucine-rich Repeat Variant"/>
    <property type="match status" value="2"/>
</dbReference>
<dbReference type="InterPro" id="IPR016024">
    <property type="entry name" value="ARM-type_fold"/>
</dbReference>
<comment type="similarity">
    <text evidence="1">Belongs to the TBCD family.</text>
</comment>
<dbReference type="GO" id="GO:0016328">
    <property type="term" value="C:lateral plasma membrane"/>
    <property type="evidence" value="ECO:0007669"/>
    <property type="project" value="TreeGrafter"/>
</dbReference>
<evidence type="ECO:0000256" key="1">
    <source>
        <dbReference type="ARBA" id="ARBA00006853"/>
    </source>
</evidence>
<name>A0A6L2PL93_COPFO</name>
<organism evidence="7 8">
    <name type="scientific">Coptotermes formosanus</name>
    <name type="common">Formosan subterranean termite</name>
    <dbReference type="NCBI Taxonomy" id="36987"/>
    <lineage>
        <taxon>Eukaryota</taxon>
        <taxon>Metazoa</taxon>
        <taxon>Ecdysozoa</taxon>
        <taxon>Arthropoda</taxon>
        <taxon>Hexapoda</taxon>
        <taxon>Insecta</taxon>
        <taxon>Pterygota</taxon>
        <taxon>Neoptera</taxon>
        <taxon>Polyneoptera</taxon>
        <taxon>Dictyoptera</taxon>
        <taxon>Blattodea</taxon>
        <taxon>Blattoidea</taxon>
        <taxon>Termitoidae</taxon>
        <taxon>Rhinotermitidae</taxon>
        <taxon>Coptotermes</taxon>
    </lineage>
</organism>
<dbReference type="Pfam" id="PF23579">
    <property type="entry name" value="ARM_TBCD"/>
    <property type="match status" value="1"/>
</dbReference>
<sequence>MQALCFQTGSTCQPTNEHILELCGPFHCCFCVKSTVVIKNGLKDIQLTEEVEVSPKGRSLVQRSLTECVSFSVIRYSRNPQHLHKKDKDEKREKKEEVEEKGQESGPPLRTLERKFKMVVEGGMDDDSRDEIVGLGCALDMFSEHEEVINMIEELKTIYLSEVSVERAYQRFVYILDLYQAQPHLLDPHLDNILGRLISLVRRGESSMELKHASFKYIYVVMKVRGYKVAVTRLPHEVSDIEPVLKLLESQRPSDQATWQTRYVLLLWLSIIVLIPFHMSRLDSFKAEDRRDEGQKTVMERILSVCKTYALSDMFRFAAFLSARFLTRSDVKEIHLTVFLDWACSVSEHMYAQCGSLAAVASILKHGKREDLLPHAQRLLKWILASKCRENHNTLVRKFGVKVIQRIGLTFLKMRVAVWRYQRGSRSLAANLSAGDSTAHDVLTWNPVPQNGEETNEDFEVPDGIEEVIEELIQGLRDSDNVIRWSAAKGIGRVTGRIPKELADEVVGSVLELFNPRESDGAWHGGCLALAELGRRGLLLPQRLGEVVPVVLKALVYDELKGYASVGAHIRDAACYVCWAFARAYDTAVLQPFVKDIAAALLVVAVFDREINCRRAASAAFQENVGRQGIFPHGIDILTAADYFAVGVRTNAFLSVSVYIAQFEEYTLPLVNHLINKKVGHWDTVIRELTAKALHNLTPKASTYMAETVLRVLVDKTSSTDVNMRHGAVLAVAEILHSLSVLAKESDCSIQDIIGLKIVEQVRDLVPTFRQRQQFRGVGGELMKQACLLLVEKCSLAGMPFHNHPVIDDWQSLLDECLPHEVGNIRSQATSALPAFFTQYYQLQSEVGDLSDTANAAKREAVITMYTEQLAANNKIIRMGFSLALGSFPRFMFDERLHAVVVALIQCSKITESTAKWAESRRDALKALTSICLTVFSEKNMQTELLAHFEHIYNCFLEGLTEYTMDSRGDIGAWVREAAMTGLQVLAGLVLKSSPSLLTLELMTKVMVGVVQQAVEKIDRTRAHAGKVFRSLLHSDPAIPNIPYHAELLEIFPAAACEHEINWIAESDTFPRFTQLLALETFTYSVMLGLVVSVGGITETLVKHSSASLFSYLKAQHSNSLELERLCKTIVEIFQNYQYVDRVTVPLFGFLDRLFSSGCVHSVLKNPESTFASDILRHVKLEIGKKQEVTKLKGSVDVLCHLIQVNGEVSVRSLVQLCIFLCNRFLWIRKTTASKLYEALVLYGEDSVIPAENLDEVMAVLSDTNWEQDVNTVKPTRNKICNLMGIPVPKTVPVAAARLVQV</sequence>
<keyword evidence="3" id="KW-0143">Chaperone</keyword>
<gene>
    <name evidence="7" type="ORF">Cfor_09988</name>
</gene>
<dbReference type="Pfam" id="PF12612">
    <property type="entry name" value="TFCD_C"/>
    <property type="match status" value="1"/>
</dbReference>
<dbReference type="GO" id="GO:0005096">
    <property type="term" value="F:GTPase activator activity"/>
    <property type="evidence" value="ECO:0007669"/>
    <property type="project" value="InterPro"/>
</dbReference>
<dbReference type="PANTHER" id="PTHR12658">
    <property type="entry name" value="BETA-TUBULIN COFACTOR D"/>
    <property type="match status" value="1"/>
</dbReference>
<feature type="non-terminal residue" evidence="7">
    <location>
        <position position="1302"/>
    </location>
</feature>
<comment type="caution">
    <text evidence="7">The sequence shown here is derived from an EMBL/GenBank/DDBJ whole genome shotgun (WGS) entry which is preliminary data.</text>
</comment>
<keyword evidence="8" id="KW-1185">Reference proteome</keyword>
<dbReference type="InterPro" id="IPR033162">
    <property type="entry name" value="TBCD"/>
</dbReference>
<dbReference type="InParanoid" id="A0A6L2PL93"/>
<evidence type="ECO:0000313" key="8">
    <source>
        <dbReference type="Proteomes" id="UP000502823"/>
    </source>
</evidence>
<feature type="domain" description="Tubulin-folding cofactor D ARM repeats" evidence="6">
    <location>
        <begin position="395"/>
        <end position="635"/>
    </location>
</feature>
<dbReference type="GO" id="GO:0000226">
    <property type="term" value="P:microtubule cytoskeleton organization"/>
    <property type="evidence" value="ECO:0007669"/>
    <property type="project" value="TreeGrafter"/>
</dbReference>
<dbReference type="InterPro" id="IPR011989">
    <property type="entry name" value="ARM-like"/>
</dbReference>
<dbReference type="InterPro" id="IPR058033">
    <property type="entry name" value="ARM_TBCD_2nd"/>
</dbReference>
<accession>A0A6L2PL93</accession>
<evidence type="ECO:0000256" key="3">
    <source>
        <dbReference type="ARBA" id="ARBA00023186"/>
    </source>
</evidence>
<dbReference type="GO" id="GO:0007023">
    <property type="term" value="P:post-chaperonin tubulin folding pathway"/>
    <property type="evidence" value="ECO:0007669"/>
    <property type="project" value="InterPro"/>
</dbReference>
<dbReference type="SUPFAM" id="SSF48371">
    <property type="entry name" value="ARM repeat"/>
    <property type="match status" value="1"/>
</dbReference>
<protein>
    <recommendedName>
        <fullName evidence="2">Tubulin-specific chaperone D</fullName>
    </recommendedName>
</protein>
<evidence type="ECO:0000259" key="5">
    <source>
        <dbReference type="Pfam" id="PF12612"/>
    </source>
</evidence>
<dbReference type="OrthoDB" id="10253476at2759"/>
<dbReference type="EMBL" id="BLKM01008356">
    <property type="protein sequence ID" value="GFG33353.1"/>
    <property type="molecule type" value="Genomic_DNA"/>
</dbReference>
<dbReference type="FunCoup" id="A0A6L2PL93">
    <property type="interactions" value="1496"/>
</dbReference>
<evidence type="ECO:0000256" key="2">
    <source>
        <dbReference type="ARBA" id="ARBA00015003"/>
    </source>
</evidence>
<dbReference type="GO" id="GO:0007021">
    <property type="term" value="P:tubulin complex assembly"/>
    <property type="evidence" value="ECO:0007669"/>
    <property type="project" value="InterPro"/>
</dbReference>
<feature type="domain" description="Tubulin-folding cofactor D C-terminal" evidence="5">
    <location>
        <begin position="1005"/>
        <end position="1191"/>
    </location>
</feature>
<dbReference type="InterPro" id="IPR022577">
    <property type="entry name" value="TBCD_C"/>
</dbReference>
<proteinExistence type="inferred from homology"/>
<feature type="region of interest" description="Disordered" evidence="4">
    <location>
        <begin position="82"/>
        <end position="108"/>
    </location>
</feature>